<protein>
    <submittedName>
        <fullName evidence="1">Uncharacterized protein</fullName>
    </submittedName>
</protein>
<organism evidence="1 2">
    <name type="scientific">Paenibacillus arenosi</name>
    <dbReference type="NCBI Taxonomy" id="2774142"/>
    <lineage>
        <taxon>Bacteria</taxon>
        <taxon>Bacillati</taxon>
        <taxon>Bacillota</taxon>
        <taxon>Bacilli</taxon>
        <taxon>Bacillales</taxon>
        <taxon>Paenibacillaceae</taxon>
        <taxon>Paenibacillus</taxon>
    </lineage>
</organism>
<accession>A0ABR9AT03</accession>
<proteinExistence type="predicted"/>
<dbReference type="EMBL" id="JACYTN010000001">
    <property type="protein sequence ID" value="MBD8497244.1"/>
    <property type="molecule type" value="Genomic_DNA"/>
</dbReference>
<gene>
    <name evidence="1" type="ORF">IFO66_02895</name>
</gene>
<evidence type="ECO:0000313" key="1">
    <source>
        <dbReference type="EMBL" id="MBD8497244.1"/>
    </source>
</evidence>
<reference evidence="1 2" key="1">
    <citation type="submission" date="2020-09" db="EMBL/GenBank/DDBJ databases">
        <title>Paenibacillus sp. CAU 1523 isolated from sand of Haeundae Beach.</title>
        <authorList>
            <person name="Kim W."/>
        </authorList>
    </citation>
    <scope>NUCLEOTIDE SEQUENCE [LARGE SCALE GENOMIC DNA]</scope>
    <source>
        <strain evidence="1 2">CAU 1523</strain>
    </source>
</reference>
<name>A0ABR9AT03_9BACL</name>
<evidence type="ECO:0000313" key="2">
    <source>
        <dbReference type="Proteomes" id="UP000634529"/>
    </source>
</evidence>
<dbReference type="Proteomes" id="UP000634529">
    <property type="component" value="Unassembled WGS sequence"/>
</dbReference>
<comment type="caution">
    <text evidence="1">The sequence shown here is derived from an EMBL/GenBank/DDBJ whole genome shotgun (WGS) entry which is preliminary data.</text>
</comment>
<sequence>MKNIKRKVWIEAEQWAEGEWDIEDVNTDVIVVFSNRMKWIASFFTYKNIQTIRENNRKTGECLNGSYYWSSDMVLIDIGSSERIHEVINYLIESEEFENVFTRYPDVEIEDEEYYPKGFFVKN</sequence>
<keyword evidence="2" id="KW-1185">Reference proteome</keyword>
<dbReference type="RefSeq" id="WP_192023655.1">
    <property type="nucleotide sequence ID" value="NZ_JACYTN010000001.1"/>
</dbReference>